<organism evidence="3 4">
    <name type="scientific">Plasmodium gonderi</name>
    <dbReference type="NCBI Taxonomy" id="77519"/>
    <lineage>
        <taxon>Eukaryota</taxon>
        <taxon>Sar</taxon>
        <taxon>Alveolata</taxon>
        <taxon>Apicomplexa</taxon>
        <taxon>Aconoidasida</taxon>
        <taxon>Haemosporida</taxon>
        <taxon>Plasmodiidae</taxon>
        <taxon>Plasmodium</taxon>
        <taxon>Plasmodium (Plasmodium)</taxon>
    </lineage>
</organism>
<feature type="transmembrane region" description="Helical" evidence="2">
    <location>
        <begin position="3769"/>
        <end position="3789"/>
    </location>
</feature>
<feature type="region of interest" description="Disordered" evidence="1">
    <location>
        <begin position="3592"/>
        <end position="3622"/>
    </location>
</feature>
<dbReference type="RefSeq" id="XP_028545294.1">
    <property type="nucleotide sequence ID" value="XM_028689493.1"/>
</dbReference>
<comment type="caution">
    <text evidence="3">The sequence shown here is derived from an EMBL/GenBank/DDBJ whole genome shotgun (WGS) entry which is preliminary data.</text>
</comment>
<evidence type="ECO:0000256" key="1">
    <source>
        <dbReference type="SAM" id="MobiDB-lite"/>
    </source>
</evidence>
<dbReference type="GeneID" id="39749443"/>
<evidence type="ECO:0000313" key="4">
    <source>
        <dbReference type="Proteomes" id="UP000195521"/>
    </source>
</evidence>
<dbReference type="OrthoDB" id="428850at2759"/>
<proteinExistence type="predicted"/>
<feature type="region of interest" description="Disordered" evidence="1">
    <location>
        <begin position="207"/>
        <end position="234"/>
    </location>
</feature>
<dbReference type="OMA" id="LYIFVSY"/>
<feature type="transmembrane region" description="Helical" evidence="2">
    <location>
        <begin position="3383"/>
        <end position="3403"/>
    </location>
</feature>
<feature type="region of interest" description="Disordered" evidence="1">
    <location>
        <begin position="3521"/>
        <end position="3559"/>
    </location>
</feature>
<reference evidence="4" key="1">
    <citation type="submission" date="2017-04" db="EMBL/GenBank/DDBJ databases">
        <title>Plasmodium gonderi genome.</title>
        <authorList>
            <person name="Arisue N."/>
            <person name="Honma H."/>
            <person name="Kawai S."/>
            <person name="Tougan T."/>
            <person name="Tanabe K."/>
            <person name="Horii T."/>
        </authorList>
    </citation>
    <scope>NUCLEOTIDE SEQUENCE [LARGE SCALE GENOMIC DNA]</scope>
    <source>
        <strain evidence="4">ATCC 30045</strain>
    </source>
</reference>
<feature type="compositionally biased region" description="Basic and acidic residues" evidence="1">
    <location>
        <begin position="2609"/>
        <end position="2625"/>
    </location>
</feature>
<feature type="transmembrane region" description="Helical" evidence="2">
    <location>
        <begin position="1488"/>
        <end position="1506"/>
    </location>
</feature>
<protein>
    <submittedName>
        <fullName evidence="3">Uncharacterized protein</fullName>
    </submittedName>
</protein>
<evidence type="ECO:0000256" key="2">
    <source>
        <dbReference type="SAM" id="Phobius"/>
    </source>
</evidence>
<accession>A0A1Y1JMK5</accession>
<feature type="transmembrane region" description="Helical" evidence="2">
    <location>
        <begin position="1198"/>
        <end position="1225"/>
    </location>
</feature>
<feature type="transmembrane region" description="Helical" evidence="2">
    <location>
        <begin position="1518"/>
        <end position="1540"/>
    </location>
</feature>
<feature type="region of interest" description="Disordered" evidence="1">
    <location>
        <begin position="3016"/>
        <end position="3096"/>
    </location>
</feature>
<gene>
    <name evidence="3" type="ORF">PGO_127030</name>
</gene>
<feature type="transmembrane region" description="Helical" evidence="2">
    <location>
        <begin position="3718"/>
        <end position="3740"/>
    </location>
</feature>
<feature type="compositionally biased region" description="Polar residues" evidence="1">
    <location>
        <begin position="2627"/>
        <end position="2639"/>
    </location>
</feature>
<feature type="transmembrane region" description="Helical" evidence="2">
    <location>
        <begin position="1560"/>
        <end position="1581"/>
    </location>
</feature>
<feature type="compositionally biased region" description="Basic and acidic residues" evidence="1">
    <location>
        <begin position="3521"/>
        <end position="3557"/>
    </location>
</feature>
<sequence length="4334" mass="517985">MDDDKLSNLIQKIGHNIDEIRDRSMIMLIQKYEKNIINETHFKKRNYFFDVILRYINDRNCSIPLKNLIHVLTFVHRIIETDEEIKKKFEEFGIYTFTKEFLSHFKKNEEKYKFNNARSKLNDTKGGDKCIKTCDKMQLQNNNNEYNQVGKILIELIRAYNANESEDFLKWDTDERTSMLDVKNATGDENHAIDGCKNVEDDLLGTNTNVDVRKNSQKKNKDEQKSGDIGLNEEGHINDLSLNKNHTLENPTIISSQVGYHTLEKERVNTKNASVQLLNNEDNIIPEKDLMNISQIMKKNNYVNIFTKNNFSKSDDFEYYNSLYSLKNEVNKKSIHLLLTYKMHKANKIREEYAYFNCGSLSIPRVVKNHSNFDERDYIHILNNYTFLYLYNFFDCFDMFKRNFLEINGIEKMDDSIKSDKGKSLNDKSKEEENMYMSYCTYLNNKHVYNKNICYKIKNYINKMNLLHFYLSMKFSYFELLGMNIIKKIISVDDLTYMHKEVNKILNEYIYIFNKDSLLFNYKFLYTLSYNIQYIYKNYVENNQSVNEFHHINNLLNNLSYLIYIIVYSLYISINQKGECLCNSIHSIYLNNFFFLINQNIFYLLLLRKSRKKYNYIGKNQIEKSNESLDHLNELLREREKKNLLSENNINSINNINTFYFKKNEERALRKTGDDNAISHFNENDMYYYLFITKNNCTYIFKVLILFMLEILKISHSKISTIDKSFSILNFHIDHFVIIYDFLYNILLHYFSESDRKINSHLEILIEYIEENNFRGCGNKKSKQNQTQNSNYISKNLTTNKLNNFSSSSSNTSNDLKKNKFENIDMFSNSSYRRTYKYTPKQVEVLKIVCLYINYTPVSFILMKKIQTKLIDLFKFFLFDMHLNTHHIELLYFFKMFFFFYDYEIYKEYNDLVHYFYSLSNIFFVYSNIDREEELGTWSLKNSQNSTSGIIGMSNLSGIRTTNFHSDISTFINTSNNIFHFFFFIPTSYSTLNEILEKYYTSNKTEDISSNQANEIFSNSINANDAVFLQTLEPFKSSDFLDTQSSVKNCTAVDAQNRNENTTSNCIKQFCNILLLHSENGKKKQLNNFTTQESLIVHDNQVKNLPFDSHFIEKITKVVVENNFRMLFNSLFLLTSEYNNFTNYVKSYKEENISMYQFIVDKLSACKNKMYILTFNHHSENKKNIPQNIKFIELFKNFILLLHNLISVIYSYNTEIIFFLFNFIFNINHQKSSLHWENNNLTDNTQFVHYPFSHFQYQMRNGNYKEAMSDQNNLLHNTKLDKYVKNGIISENTHMEHMIYEQNNKMDNNNFHTIINNPGEKNQKEIPKEYLGTQYVTHAFPQRGKNEYDIYLEEERKEKKNLAKDNCQKYSNKNIDQCDQHKYSTLETSQIVLTNLDSNTKVEINNYTNNDLFDPSTFYTNNMNKYSPDFYIPSFLIYEFIDIIYELCVYSKKEIRNYYLFFILENVKKRIELHFDSLKDKDIHEKKMLLSNIKIFSKLLLFLYYIKKKYIMLLEPETYNSFDFLYVNYFSPIILAYYNVSDSNENNADNMKNGTTSKSITNLLYFYKNVFLNVHNLYFLLFQRKKKKRILSLKIMWKLHHQFRIKFTKVENVSKNSVSKCTAINPGETKNDLGIVDLDIYGQNESPLKGKEDHHNHYSYKPAQKKENHQKQYNNTFNFSSDLKFSTNILNIYISHFILNHDLNDEAVIIQTFQNIDINREEFPIHLFDHIMSFILKRNAKFRTSNMHIRKIPVDKKQMKDLHNSDDFLLSIYEKIQILYTKLIKEILAKDQTNTNNIESFTYVLKIIILLLITNCRNSNVCKRIYKEKYFYLSHIFCFFFYENDIIKALSTSLSFYLIFDQNILLLNKHRIFLEPHLLLDCKNRKSEIEMNPEKEENTINLISEEINSPRQSCTNILENSLINEIKVEHIKGYYRDNSNNVHISCSEREDLSNFYGLQKYSTKFFNLYRNRHIGKNKYAQNDEPPNQLDNINKASFHIEKKIIFFLPFWLYKKLHPNNFLLNIKKLKSFFFFSTKYSYLHTFHDSKLNQKEKELCFYGNYSSDNIFRSFFLFVNKYYYLSKSLCSKPFDSTTHSIHHKSGSTTIFNQRRGSNEKSETITFPIANINSFLFLNTTLNTKYILGKGSSYIDKLLQVLKILPPLNDCTDNEINFPYIYNLNELFSYLNNCYMQLLYTEKDHSHFTHEKNQEHHYNQKDREQFSKQCDKQLDQQFSHKHSKQFHDGKESKQNVINTSSGNIPNKHIYSLLQNDYDEIVNIINLVYSTVFPYLNKLLFFMYNQLTVNRKEENYANCESTQIGLNRSVHANLILLKHFLAIFDICLYIHLILQKKTHIKEKIYKLDENIDLSLFVYKLLYTSVTTTTLKNKISCFALNIIYNFLDLDNYYIRIKNSFHDNYIDCSNKFNFMDPLKNFIDLDDDTNCDVPDEERRNPMLLKEERRIRSKKTERSKNFSILVNFLFFILSKYTKKKKKNKRETISENKISTNDNLSGKRSANPSGNNIYSNLINVYEIEKTINVENVTFQNQEEDYLKLDIYFLKNILCMLHVIMRKGYFFDMHLVNHDISYINMDILIHHDYTIFIHGAKVERVPENSQKKDSQDNEKAKCEVNSSSGTELHSNNNLNISMHKRNYNNCITERDVRRISPNFEDNNARSSFKRTRNLHTFKHVFLNRYVNILTKFCNIYNDIIIECLHIQLLLLFFKYTLQVLKYEISKEHFIKSSHYSKQQILVHFLKYYKADKQICKFVKNIYFIILKYAIYIQNIRICNDFLPPFKTDNRISKGSNGDTNKEQQNTLNKHNYFLREEDAYKNYCQLFYKYSISKYKNCMNVDQDETYDHPSNYYFNKEDDLIKGQISKYQQNKMANPNYVSMIDIYCTHCEEIKILFLSIVLFLSFSLDNFPFFFCLNGNEKHPHDEKKNQENNQKDNISILCEQIFYYLSRKNIYINFRTLKEAKILEKYFIKIFIKLLFCDEREAMNNLQKYEIYFYKNKIEWPPQDDYPSRTSTSTSDTTLHQNNSVNYNNSKHVDTKYTSSRINIPQKHMHKTDMATKKPNDITNSSISNDSRNEQDEVNKNNSKQMNVISNDKLGIFQQRHVERERIMFTQNLSHDNHFYINHFLNYFLVEKKKKNNLELIYDKIYYYILIVSMCFKDKNLLALLLSKDEKFYDEFNQMIQEYLKYVLKYKEEVNKKKKKNEVMIQNLLYIFVSYIYIYLNELYNIFFTQVKNVLTLPSFFQNIIYVKSKQMDIVKEKKSTIPIRADDTLVDTFYQTLINMKKRNWNKNLENYTDQNIKNVVLRNIFHNNNIYLFILYIINDNKYTTKNENKKKNDNILLNQTLSKDYKDIHRNDTLAYFQLHFKKNDKTFLNKITTNIILFFLLFFYDYYSFNYEIKENILMQIARHILEHLTTFYNSDLLNIHLKFVQMIKKNNLKKKKTHFNEEHPPYGLNQCLKNMTKESQSQDTLTQCTKNEFTKSIQEKINDSPPSKNKKCSRAIMALARIREEGRKKRERGKAGEVKSGEVKSGEVKSGEVKSGEVKGSEVNGRKVKGVKANCGEEKMGRAKINKDVHNEAAEEVYKNSPNAKPPIDSKNKPEESEQTTQSDAHIMSTTIEKLRKNKKLLFLYTINCFRIIQIYNNISSLIFKYKYISTLLKKIAYLVNTHIVESVWNSFNLYMNNNMKNEINILNENSMPHINKEIGYLSYMYINYFFNFLSCFIIYDVFTLYKFCSNTLNCLDILNNYLKELMEHKKGTYLCSVILKFYLIITNSYFFDFSFYKNTLNVIEQAEDIYTTTTSGQNQMNIIKYATDNLKNRKRHDIGEITYFLCIKKLSNEFSKSKFLQFLINYIINKLDNNVNKSKVEIEQNNHLIVLILQLLSYQIIFIDNKNEILKLANVLVKYIKKKDPCLLKTYYIIIFFNSCFLNSSFDERIINLLFTFEKNENMWFNLIFLQNSKMKKSKEILLLIKFSILHLYLLLLKNKNSFKKCILCISSDLNIYFVFIYILNEIYEYFKSFNFEENTSLAMKIKKYENSTSEITYKKNNKKYFYLYAELLVMVTEMIKILNNNDINKYITIHHNKEKENLIMQFKNLYKKIKSELRNLDHLIKLIKCYIFIHPLMINIHILHKLYLCIYIKEYHYFHKEFFKYDLFLVDYLYLLRKKRKEKFSSSVKTQQDSEASIIREISVENSQNEIKDDDIINRKKKKDNTNISEYEINEKQKNLKKTETQQSNNFEKHNMHFYFFFNSTKNYNNQANTLCSSILQNEFQHSLSKFFSSFFQNQNDNSETSLQYNNEEIKIYVDYIHDSVNYAIEFFSSF</sequence>
<feature type="compositionally biased region" description="Low complexity" evidence="1">
    <location>
        <begin position="3073"/>
        <end position="3082"/>
    </location>
</feature>
<keyword evidence="4" id="KW-1185">Reference proteome</keyword>
<feature type="region of interest" description="Disordered" evidence="1">
    <location>
        <begin position="2235"/>
        <end position="2254"/>
    </location>
</feature>
<feature type="transmembrane region" description="Helical" evidence="2">
    <location>
        <begin position="3215"/>
        <end position="3232"/>
    </location>
</feature>
<keyword evidence="2" id="KW-0472">Membrane</keyword>
<keyword evidence="2" id="KW-1133">Transmembrane helix</keyword>
<feature type="compositionally biased region" description="Polar residues" evidence="1">
    <location>
        <begin position="3031"/>
        <end position="3055"/>
    </location>
</feature>
<feature type="transmembrane region" description="Helical" evidence="2">
    <location>
        <begin position="588"/>
        <end position="607"/>
    </location>
</feature>
<feature type="compositionally biased region" description="Basic and acidic residues" evidence="1">
    <location>
        <begin position="211"/>
        <end position="226"/>
    </location>
</feature>
<feature type="compositionally biased region" description="Basic and acidic residues" evidence="1">
    <location>
        <begin position="3063"/>
        <end position="3072"/>
    </location>
</feature>
<dbReference type="Proteomes" id="UP000195521">
    <property type="component" value="Unassembled WGS sequence"/>
</dbReference>
<feature type="region of interest" description="Disordered" evidence="1">
    <location>
        <begin position="2609"/>
        <end position="2639"/>
    </location>
</feature>
<feature type="compositionally biased region" description="Low complexity" evidence="1">
    <location>
        <begin position="3020"/>
        <end position="3030"/>
    </location>
</feature>
<evidence type="ECO:0000313" key="3">
    <source>
        <dbReference type="EMBL" id="GAW82705.1"/>
    </source>
</evidence>
<dbReference type="EMBL" id="BDQF01000013">
    <property type="protein sequence ID" value="GAW82705.1"/>
    <property type="molecule type" value="Genomic_DNA"/>
</dbReference>
<name>A0A1Y1JMK5_PLAGO</name>
<keyword evidence="2" id="KW-0812">Transmembrane</keyword>